<gene>
    <name evidence="1" type="ORF">Mgra_00004894</name>
</gene>
<reference evidence="1" key="1">
    <citation type="journal article" date="2020" name="Ecol. Evol.">
        <title>Genome structure and content of the rice root-knot nematode (Meloidogyne graminicola).</title>
        <authorList>
            <person name="Phan N.T."/>
            <person name="Danchin E.G.J."/>
            <person name="Klopp C."/>
            <person name="Perfus-Barbeoch L."/>
            <person name="Kozlowski D.K."/>
            <person name="Koutsovoulos G.D."/>
            <person name="Lopez-Roques C."/>
            <person name="Bouchez O."/>
            <person name="Zahm M."/>
            <person name="Besnard G."/>
            <person name="Bellafiore S."/>
        </authorList>
    </citation>
    <scope>NUCLEOTIDE SEQUENCE</scope>
    <source>
        <strain evidence="1">VN-18</strain>
    </source>
</reference>
<accession>A0A8S9ZQD6</accession>
<comment type="caution">
    <text evidence="1">The sequence shown here is derived from an EMBL/GenBank/DDBJ whole genome shotgun (WGS) entry which is preliminary data.</text>
</comment>
<sequence>RTIRTFGEDGSVPKSCGLFLSNFFLTDRIFLLLIACFEYLDSFFYS</sequence>
<evidence type="ECO:0000313" key="1">
    <source>
        <dbReference type="EMBL" id="KAF7635651.1"/>
    </source>
</evidence>
<dbReference type="EMBL" id="JABEBT010000039">
    <property type="protein sequence ID" value="KAF7635651.1"/>
    <property type="molecule type" value="Genomic_DNA"/>
</dbReference>
<protein>
    <submittedName>
        <fullName evidence="1">Uncharacterized protein</fullName>
    </submittedName>
</protein>
<name>A0A8S9ZQD6_9BILA</name>
<feature type="non-terminal residue" evidence="1">
    <location>
        <position position="1"/>
    </location>
</feature>
<keyword evidence="2" id="KW-1185">Reference proteome</keyword>
<dbReference type="Proteomes" id="UP000605970">
    <property type="component" value="Unassembled WGS sequence"/>
</dbReference>
<evidence type="ECO:0000313" key="2">
    <source>
        <dbReference type="Proteomes" id="UP000605970"/>
    </source>
</evidence>
<dbReference type="AlphaFoldDB" id="A0A8S9ZQD6"/>
<organism evidence="1 2">
    <name type="scientific">Meloidogyne graminicola</name>
    <dbReference type="NCBI Taxonomy" id="189291"/>
    <lineage>
        <taxon>Eukaryota</taxon>
        <taxon>Metazoa</taxon>
        <taxon>Ecdysozoa</taxon>
        <taxon>Nematoda</taxon>
        <taxon>Chromadorea</taxon>
        <taxon>Rhabditida</taxon>
        <taxon>Tylenchina</taxon>
        <taxon>Tylenchomorpha</taxon>
        <taxon>Tylenchoidea</taxon>
        <taxon>Meloidogynidae</taxon>
        <taxon>Meloidogyninae</taxon>
        <taxon>Meloidogyne</taxon>
    </lineage>
</organism>
<proteinExistence type="predicted"/>